<evidence type="ECO:0000256" key="11">
    <source>
        <dbReference type="ARBA" id="ARBA00023136"/>
    </source>
</evidence>
<keyword evidence="10 13" id="KW-0333">Golgi apparatus</keyword>
<evidence type="ECO:0000256" key="3">
    <source>
        <dbReference type="ARBA" id="ARBA00004922"/>
    </source>
</evidence>
<keyword evidence="16" id="KW-1185">Reference proteome</keyword>
<comment type="cofactor">
    <cofactor evidence="1 13">
        <name>Mn(2+)</name>
        <dbReference type="ChEBI" id="CHEBI:29035"/>
    </cofactor>
</comment>
<dbReference type="AlphaFoldDB" id="A0AA88QHC1"/>
<evidence type="ECO:0000313" key="15">
    <source>
        <dbReference type="EMBL" id="KAK2966473.1"/>
    </source>
</evidence>
<comment type="caution">
    <text evidence="15">The sequence shown here is derived from an EMBL/GenBank/DDBJ whole genome shotgun (WGS) entry which is preliminary data.</text>
</comment>
<evidence type="ECO:0000256" key="13">
    <source>
        <dbReference type="RuleBase" id="RU363063"/>
    </source>
</evidence>
<evidence type="ECO:0000256" key="2">
    <source>
        <dbReference type="ARBA" id="ARBA00004323"/>
    </source>
</evidence>
<evidence type="ECO:0000256" key="6">
    <source>
        <dbReference type="ARBA" id="ARBA00022679"/>
    </source>
</evidence>
<comment type="pathway">
    <text evidence="3">Protein modification; protein glycosylation.</text>
</comment>
<dbReference type="EMBL" id="JAVXUO010003123">
    <property type="protein sequence ID" value="KAK2966473.1"/>
    <property type="molecule type" value="Genomic_DNA"/>
</dbReference>
<gene>
    <name evidence="15" type="ORF">RJ640_019002</name>
</gene>
<accession>A0AA88QHC1</accession>
<dbReference type="EC" id="2.4.1.-" evidence="13"/>
<evidence type="ECO:0000256" key="10">
    <source>
        <dbReference type="ARBA" id="ARBA00023034"/>
    </source>
</evidence>
<evidence type="ECO:0000256" key="5">
    <source>
        <dbReference type="ARBA" id="ARBA00022676"/>
    </source>
</evidence>
<evidence type="ECO:0000259" key="14">
    <source>
        <dbReference type="Pfam" id="PF13334"/>
    </source>
</evidence>
<dbReference type="PANTHER" id="PTHR11214">
    <property type="entry name" value="BETA-1,3-N-ACETYLGLUCOSAMINYLTRANSFERASE"/>
    <property type="match status" value="1"/>
</dbReference>
<dbReference type="Gene3D" id="3.90.550.50">
    <property type="match status" value="1"/>
</dbReference>
<evidence type="ECO:0000256" key="4">
    <source>
        <dbReference type="ARBA" id="ARBA00008661"/>
    </source>
</evidence>
<keyword evidence="5 13" id="KW-0328">Glycosyltransferase</keyword>
<evidence type="ECO:0000256" key="1">
    <source>
        <dbReference type="ARBA" id="ARBA00001936"/>
    </source>
</evidence>
<dbReference type="Proteomes" id="UP001187471">
    <property type="component" value="Unassembled WGS sequence"/>
</dbReference>
<protein>
    <recommendedName>
        <fullName evidence="13">Hexosyltransferase</fullName>
        <ecNumber evidence="13">2.4.1.-</ecNumber>
    </recommendedName>
</protein>
<keyword evidence="12 13" id="KW-0464">Manganese</keyword>
<evidence type="ECO:0000256" key="12">
    <source>
        <dbReference type="ARBA" id="ARBA00023211"/>
    </source>
</evidence>
<comment type="subcellular location">
    <subcellularLocation>
        <location evidence="2 13">Golgi apparatus membrane</location>
        <topology evidence="2 13">Single-pass type II membrane protein</topology>
    </subcellularLocation>
</comment>
<dbReference type="GO" id="GO:0000139">
    <property type="term" value="C:Golgi membrane"/>
    <property type="evidence" value="ECO:0007669"/>
    <property type="project" value="UniProtKB-SubCell"/>
</dbReference>
<dbReference type="PANTHER" id="PTHR11214:SF348">
    <property type="entry name" value="HEXOSYLTRANSFERASE"/>
    <property type="match status" value="1"/>
</dbReference>
<dbReference type="GO" id="GO:0008378">
    <property type="term" value="F:galactosyltransferase activity"/>
    <property type="evidence" value="ECO:0007669"/>
    <property type="project" value="TreeGrafter"/>
</dbReference>
<reference evidence="15" key="1">
    <citation type="submission" date="2022-12" db="EMBL/GenBank/DDBJ databases">
        <title>Draft genome assemblies for two species of Escallonia (Escalloniales).</title>
        <authorList>
            <person name="Chanderbali A."/>
            <person name="Dervinis C."/>
            <person name="Anghel I."/>
            <person name="Soltis D."/>
            <person name="Soltis P."/>
            <person name="Zapata F."/>
        </authorList>
    </citation>
    <scope>NUCLEOTIDE SEQUENCE</scope>
    <source>
        <strain evidence="15">UCBG92.1500</strain>
        <tissue evidence="15">Leaf</tissue>
    </source>
</reference>
<sequence>MRSRASNNRLSSSSGSAFGSRVLFLLLSMFATMASFYVAGRLWQDAEDRAYLSKELDRRTGQGHPVITVDDTLKVIACREQQKKLAALQMELGTARQEGFVSKNIPENSGTNTKKKLMAVIGVMTRFGHKNNRDAVRKAWMHTGAALKMLEGEKGMIIRFVIGRSAKLGDSLDRDIDSENRQANDFIILNDQVEAPELLPKKTKLFVGHAVEHWDAEFYVKVNDDIYVNIDALGAVLASNLDKTRAYIGCMKSGEVFSEPNHKWYEPDWWKFGDGKSYLRHASGEIYAISQALAQFILINRSMLRTYAHDDVSAGS</sequence>
<organism evidence="15 16">
    <name type="scientific">Escallonia rubra</name>
    <dbReference type="NCBI Taxonomy" id="112253"/>
    <lineage>
        <taxon>Eukaryota</taxon>
        <taxon>Viridiplantae</taxon>
        <taxon>Streptophyta</taxon>
        <taxon>Embryophyta</taxon>
        <taxon>Tracheophyta</taxon>
        <taxon>Spermatophyta</taxon>
        <taxon>Magnoliopsida</taxon>
        <taxon>eudicotyledons</taxon>
        <taxon>Gunneridae</taxon>
        <taxon>Pentapetalae</taxon>
        <taxon>asterids</taxon>
        <taxon>campanulids</taxon>
        <taxon>Escalloniales</taxon>
        <taxon>Escalloniaceae</taxon>
        <taxon>Escallonia</taxon>
    </lineage>
</organism>
<dbReference type="Pfam" id="PF13334">
    <property type="entry name" value="DUF4094"/>
    <property type="match status" value="1"/>
</dbReference>
<name>A0AA88QHC1_9ASTE</name>
<feature type="non-terminal residue" evidence="15">
    <location>
        <position position="316"/>
    </location>
</feature>
<keyword evidence="7" id="KW-0812">Transmembrane</keyword>
<keyword evidence="6" id="KW-0808">Transferase</keyword>
<feature type="domain" description="DUF4094" evidence="14">
    <location>
        <begin position="21"/>
        <end position="97"/>
    </location>
</feature>
<evidence type="ECO:0000256" key="8">
    <source>
        <dbReference type="ARBA" id="ARBA00022968"/>
    </source>
</evidence>
<dbReference type="InterPro" id="IPR025298">
    <property type="entry name" value="DUF4094"/>
</dbReference>
<dbReference type="Pfam" id="PF01762">
    <property type="entry name" value="Galactosyl_T"/>
    <property type="match status" value="1"/>
</dbReference>
<keyword evidence="8" id="KW-0735">Signal-anchor</keyword>
<evidence type="ECO:0000313" key="16">
    <source>
        <dbReference type="Proteomes" id="UP001187471"/>
    </source>
</evidence>
<keyword evidence="9" id="KW-1133">Transmembrane helix</keyword>
<proteinExistence type="inferred from homology"/>
<evidence type="ECO:0000256" key="7">
    <source>
        <dbReference type="ARBA" id="ARBA00022692"/>
    </source>
</evidence>
<dbReference type="InterPro" id="IPR002659">
    <property type="entry name" value="Glyco_trans_31"/>
</dbReference>
<comment type="similarity">
    <text evidence="4 13">Belongs to the glycosyltransferase 31 family.</text>
</comment>
<keyword evidence="11" id="KW-0472">Membrane</keyword>
<evidence type="ECO:0000256" key="9">
    <source>
        <dbReference type="ARBA" id="ARBA00022989"/>
    </source>
</evidence>